<name>A0A1X6ZQ99_9RHOB</name>
<accession>A0A1X6ZQ99</accession>
<evidence type="ECO:0000313" key="2">
    <source>
        <dbReference type="Proteomes" id="UP000194012"/>
    </source>
</evidence>
<dbReference type="Proteomes" id="UP000194012">
    <property type="component" value="Unassembled WGS sequence"/>
</dbReference>
<dbReference type="PANTHER" id="PTHR35936">
    <property type="entry name" value="MEMBRANE-BOUND LYTIC MUREIN TRANSGLYCOSYLASE F"/>
    <property type="match status" value="1"/>
</dbReference>
<sequence>MAKAVPAQGYAIHWVEDWASHLDPLLSNALLDAGFPWYRPDCAAQPDECRCENFLFSDAIFEILILLFTDKARPLAFDADDDLIGKRLCRPAGSFAHDLDRSGRRWLSEAKITLEQPRSVAQCFDLLIQGRVDAVAINEFTGRTALKELTLKDQVESVQTRPLSIQGLHVVVHKSHPQGEAIIALFNQGLAGIKADGTYQHIPLKNSPDRSKGQDQQNIVPLKRHSGSTVCQLACDENSVPSFRGDFGVAEFFNRISRSWKAT</sequence>
<reference evidence="2" key="1">
    <citation type="submission" date="2017-03" db="EMBL/GenBank/DDBJ databases">
        <authorList>
            <person name="Rodrigo-Torres L."/>
            <person name="Arahal R.D."/>
            <person name="Lucena T."/>
        </authorList>
    </citation>
    <scope>NUCLEOTIDE SEQUENCE [LARGE SCALE GENOMIC DNA]</scope>
    <source>
        <strain evidence="2">CECT 8370</strain>
    </source>
</reference>
<organism evidence="1 2">
    <name type="scientific">Roseovarius gaetbuli</name>
    <dbReference type="NCBI Taxonomy" id="1356575"/>
    <lineage>
        <taxon>Bacteria</taxon>
        <taxon>Pseudomonadati</taxon>
        <taxon>Pseudomonadota</taxon>
        <taxon>Alphaproteobacteria</taxon>
        <taxon>Rhodobacterales</taxon>
        <taxon>Roseobacteraceae</taxon>
        <taxon>Roseovarius</taxon>
    </lineage>
</organism>
<dbReference type="AlphaFoldDB" id="A0A1X6ZQ99"/>
<dbReference type="EMBL" id="FWFJ01000026">
    <property type="protein sequence ID" value="SLN58065.1"/>
    <property type="molecule type" value="Genomic_DNA"/>
</dbReference>
<dbReference type="PANTHER" id="PTHR35936:SF35">
    <property type="entry name" value="L-CYSTINE-BINDING PROTEIN TCYJ"/>
    <property type="match status" value="1"/>
</dbReference>
<proteinExistence type="predicted"/>
<dbReference type="Gene3D" id="3.40.190.10">
    <property type="entry name" value="Periplasmic binding protein-like II"/>
    <property type="match status" value="2"/>
</dbReference>
<dbReference type="SUPFAM" id="SSF53850">
    <property type="entry name" value="Periplasmic binding protein-like II"/>
    <property type="match status" value="1"/>
</dbReference>
<protein>
    <submittedName>
        <fullName evidence="1">Bacterial extracellular solute-binding proteins, family 3</fullName>
    </submittedName>
</protein>
<keyword evidence="2" id="KW-1185">Reference proteome</keyword>
<evidence type="ECO:0000313" key="1">
    <source>
        <dbReference type="EMBL" id="SLN58065.1"/>
    </source>
</evidence>
<gene>
    <name evidence="1" type="ORF">ROG8370_02645</name>
</gene>